<dbReference type="SUPFAM" id="SSF57802">
    <property type="entry name" value="Rubredoxin-like"/>
    <property type="match status" value="1"/>
</dbReference>
<comment type="caution">
    <text evidence="2">The sequence shown here is derived from an EMBL/GenBank/DDBJ whole genome shotgun (WGS) entry which is preliminary data.</text>
</comment>
<protein>
    <submittedName>
        <fullName evidence="2">Uncharacterized protein</fullName>
    </submittedName>
</protein>
<gene>
    <name evidence="2" type="ORF">Krac_3652</name>
</gene>
<evidence type="ECO:0000256" key="1">
    <source>
        <dbReference type="SAM" id="Phobius"/>
    </source>
</evidence>
<keyword evidence="3" id="KW-1185">Reference proteome</keyword>
<accession>D6U2D4</accession>
<reference evidence="2 3" key="1">
    <citation type="journal article" date="2011" name="Stand. Genomic Sci.">
        <title>Non-contiguous finished genome sequence and contextual data of the filamentous soil bacterium Ktedonobacter racemifer type strain (SOSP1-21).</title>
        <authorList>
            <person name="Chang Y.J."/>
            <person name="Land M."/>
            <person name="Hauser L."/>
            <person name="Chertkov O."/>
            <person name="Del Rio T.G."/>
            <person name="Nolan M."/>
            <person name="Copeland A."/>
            <person name="Tice H."/>
            <person name="Cheng J.F."/>
            <person name="Lucas S."/>
            <person name="Han C."/>
            <person name="Goodwin L."/>
            <person name="Pitluck S."/>
            <person name="Ivanova N."/>
            <person name="Ovchinikova G."/>
            <person name="Pati A."/>
            <person name="Chen A."/>
            <person name="Palaniappan K."/>
            <person name="Mavromatis K."/>
            <person name="Liolios K."/>
            <person name="Brettin T."/>
            <person name="Fiebig A."/>
            <person name="Rohde M."/>
            <person name="Abt B."/>
            <person name="Goker M."/>
            <person name="Detter J.C."/>
            <person name="Woyke T."/>
            <person name="Bristow J."/>
            <person name="Eisen J.A."/>
            <person name="Markowitz V."/>
            <person name="Hugenholtz P."/>
            <person name="Kyrpides N.C."/>
            <person name="Klenk H.P."/>
            <person name="Lapidus A."/>
        </authorList>
    </citation>
    <scope>NUCLEOTIDE SEQUENCE [LARGE SCALE GENOMIC DNA]</scope>
    <source>
        <strain evidence="3">DSM 44963</strain>
    </source>
</reference>
<dbReference type="InParanoid" id="D6U2D4"/>
<sequence length="67" mass="7378">MEHWICVTCGTQYPQSEQPPSACPICLDQRQYVGHALGGCLLGTLMLLGCTLLRRGRSRLSVTIWSA</sequence>
<keyword evidence="1" id="KW-1133">Transmembrane helix</keyword>
<organism evidence="2 3">
    <name type="scientific">Ktedonobacter racemifer DSM 44963</name>
    <dbReference type="NCBI Taxonomy" id="485913"/>
    <lineage>
        <taxon>Bacteria</taxon>
        <taxon>Bacillati</taxon>
        <taxon>Chloroflexota</taxon>
        <taxon>Ktedonobacteria</taxon>
        <taxon>Ktedonobacterales</taxon>
        <taxon>Ktedonobacteraceae</taxon>
        <taxon>Ktedonobacter</taxon>
    </lineage>
</organism>
<evidence type="ECO:0000313" key="3">
    <source>
        <dbReference type="Proteomes" id="UP000004508"/>
    </source>
</evidence>
<keyword evidence="1" id="KW-0812">Transmembrane</keyword>
<proteinExistence type="predicted"/>
<dbReference type="Proteomes" id="UP000004508">
    <property type="component" value="Unassembled WGS sequence"/>
</dbReference>
<keyword evidence="1" id="KW-0472">Membrane</keyword>
<evidence type="ECO:0000313" key="2">
    <source>
        <dbReference type="EMBL" id="EFH82802.1"/>
    </source>
</evidence>
<name>D6U2D4_KTERA</name>
<feature type="transmembrane region" description="Helical" evidence="1">
    <location>
        <begin position="32"/>
        <end position="53"/>
    </location>
</feature>
<dbReference type="AlphaFoldDB" id="D6U2D4"/>
<dbReference type="EMBL" id="ADVG01000004">
    <property type="protein sequence ID" value="EFH82802.1"/>
    <property type="molecule type" value="Genomic_DNA"/>
</dbReference>